<feature type="modified residue" description="2',4',5'-topaquinone" evidence="10">
    <location>
        <position position="392"/>
    </location>
</feature>
<comment type="cofactor">
    <cofactor evidence="1">
        <name>Cu cation</name>
        <dbReference type="ChEBI" id="CHEBI:23378"/>
    </cofactor>
</comment>
<evidence type="ECO:0000313" key="14">
    <source>
        <dbReference type="EMBL" id="PSN75269.1"/>
    </source>
</evidence>
<dbReference type="GO" id="GO:0009308">
    <property type="term" value="P:amine metabolic process"/>
    <property type="evidence" value="ECO:0007669"/>
    <property type="project" value="UniProtKB-UniRule"/>
</dbReference>
<evidence type="ECO:0000256" key="9">
    <source>
        <dbReference type="PIRSR" id="PIRSR600269-50"/>
    </source>
</evidence>
<evidence type="ECO:0000256" key="10">
    <source>
        <dbReference type="PIRSR" id="PIRSR600269-51"/>
    </source>
</evidence>
<dbReference type="InterPro" id="IPR049948">
    <property type="entry name" value="Cu_Am_ox_TPQ-bd"/>
</dbReference>
<dbReference type="GO" id="GO:0005507">
    <property type="term" value="F:copper ion binding"/>
    <property type="evidence" value="ECO:0007669"/>
    <property type="project" value="InterPro"/>
</dbReference>
<feature type="domain" description="Copper amine oxidase N2-terminal" evidence="13">
    <location>
        <begin position="6"/>
        <end position="93"/>
    </location>
</feature>
<dbReference type="EMBL" id="KZ678128">
    <property type="protein sequence ID" value="PSN75269.1"/>
    <property type="molecule type" value="Genomic_DNA"/>
</dbReference>
<proteinExistence type="inferred from homology"/>
<gene>
    <name evidence="14" type="ORF">BS50DRAFT_36562</name>
</gene>
<dbReference type="PROSITE" id="PS01164">
    <property type="entry name" value="COPPER_AMINE_OXID_1"/>
    <property type="match status" value="1"/>
</dbReference>
<protein>
    <recommendedName>
        <fullName evidence="11">Amine oxidase</fullName>
        <ecNumber evidence="11">1.4.3.-</ecNumber>
    </recommendedName>
</protein>
<evidence type="ECO:0000256" key="2">
    <source>
        <dbReference type="ARBA" id="ARBA00007983"/>
    </source>
</evidence>
<evidence type="ECO:0000256" key="11">
    <source>
        <dbReference type="RuleBase" id="RU000672"/>
    </source>
</evidence>
<evidence type="ECO:0000256" key="5">
    <source>
        <dbReference type="ARBA" id="ARBA00022772"/>
    </source>
</evidence>
<keyword evidence="6 11" id="KW-0560">Oxidoreductase</keyword>
<dbReference type="Gene3D" id="3.10.450.40">
    <property type="match status" value="2"/>
</dbReference>
<dbReference type="Pfam" id="PF02727">
    <property type="entry name" value="Cu_amine_oxidN2"/>
    <property type="match status" value="1"/>
</dbReference>
<dbReference type="SUPFAM" id="SSF49998">
    <property type="entry name" value="Amine oxidase catalytic domain"/>
    <property type="match status" value="1"/>
</dbReference>
<keyword evidence="8" id="KW-1015">Disulfide bond</keyword>
<dbReference type="InterPro" id="IPR015798">
    <property type="entry name" value="Cu_amine_oxidase_C"/>
</dbReference>
<comment type="subunit">
    <text evidence="3">Homodimer.</text>
</comment>
<evidence type="ECO:0000259" key="12">
    <source>
        <dbReference type="Pfam" id="PF01179"/>
    </source>
</evidence>
<name>A0A2T2PC68_CORCC</name>
<evidence type="ECO:0000256" key="7">
    <source>
        <dbReference type="ARBA" id="ARBA00023008"/>
    </source>
</evidence>
<dbReference type="InterPro" id="IPR000269">
    <property type="entry name" value="Cu_amine_oxidase"/>
</dbReference>
<comment type="similarity">
    <text evidence="2 11">Belongs to the copper/topaquinone oxidase family.</text>
</comment>
<feature type="domain" description="Copper amine oxidase catalytic" evidence="12">
    <location>
        <begin position="235"/>
        <end position="646"/>
    </location>
</feature>
<dbReference type="Pfam" id="PF01179">
    <property type="entry name" value="Cu_amine_oxid"/>
    <property type="match status" value="1"/>
</dbReference>
<keyword evidence="5 9" id="KW-0801">TPQ</keyword>
<keyword evidence="4 11" id="KW-0479">Metal-binding</keyword>
<sequence length="673" mass="75891">MTSRPHPFDPLSPTEVATVAQAVRNFFSPENILFRVITLSEPPKNDMVKFLEREHAGKPGSSPNRLAMVHAYLAKDFHELKVNVHDGTIASDQVLVGKHSHIDPEYMKEVEHACLQDAQVKAAISALELPEEAKVIIEPWAYATDGMNDMTSRTTMCWFYMRISDHPDANYYAYPLQVVAEVSESLQVTKVYRLPSGENESMNDDIGPFDRRKIHSSSEYHPHLATCQRKTTRALNVHQPEGPSFYIDGNRIEWEKWTMRLGFNYREGMTLHDIQYDGRSLFYRLSLSEMFVPYADPRSPYPRKAAFDLGNDGAGVNANNLKLGCDCLGHIKYFDAWHVTSSGEPLKMPNVVCCHEQDDGILWKHTNFRTGNAVVTRSRLLVLQTIITVSNYEYVFVFYFGQDASIHYEVRATGILSTAPIDIGDKVPYGTIVAPGVLAPYHQHLFCLRIDPAIDGHKNSLVVEESLPMSFPHKSNPLGVGYVTKADIVDEEQGLDLSHSKNRVFKIINENSGNKTTGTPVGYKLVPCYSQLLLAHPSSYHARRSEFGEHAVWVTRYSDDELYAAGTYTMQSSGKEGIASWIRKRREEMFALKSEDASLVRDRDIVLWHTFGSTHNPRIEDWPVMPCEKMVVGLKPANFFDGNPSLDVPISTQDRNRSVLVTDADADADKAKL</sequence>
<evidence type="ECO:0000313" key="15">
    <source>
        <dbReference type="Proteomes" id="UP000240883"/>
    </source>
</evidence>
<dbReference type="PANTHER" id="PTHR10638:SF33">
    <property type="entry name" value="AMINE OXIDASE"/>
    <property type="match status" value="1"/>
</dbReference>
<feature type="active site" description="Proton acceptor" evidence="9">
    <location>
        <position position="308"/>
    </location>
</feature>
<dbReference type="OrthoDB" id="5379943at2759"/>
<dbReference type="STRING" id="1448308.A0A2T2PC68"/>
<comment type="cofactor">
    <cofactor evidence="11">
        <name>Cu cation</name>
        <dbReference type="ChEBI" id="CHEBI:23378"/>
    </cofactor>
    <text evidence="11">Contains 1 topaquinone per subunit.</text>
</comment>
<feature type="active site" description="Schiff-base intermediate with substrate; via topaquinone" evidence="9">
    <location>
        <position position="392"/>
    </location>
</feature>
<evidence type="ECO:0000256" key="8">
    <source>
        <dbReference type="ARBA" id="ARBA00023157"/>
    </source>
</evidence>
<dbReference type="PANTHER" id="PTHR10638">
    <property type="entry name" value="COPPER AMINE OXIDASE"/>
    <property type="match status" value="1"/>
</dbReference>
<dbReference type="SUPFAM" id="SSF54416">
    <property type="entry name" value="Amine oxidase N-terminal region"/>
    <property type="match status" value="2"/>
</dbReference>
<organism evidence="14 15">
    <name type="scientific">Corynespora cassiicola Philippines</name>
    <dbReference type="NCBI Taxonomy" id="1448308"/>
    <lineage>
        <taxon>Eukaryota</taxon>
        <taxon>Fungi</taxon>
        <taxon>Dikarya</taxon>
        <taxon>Ascomycota</taxon>
        <taxon>Pezizomycotina</taxon>
        <taxon>Dothideomycetes</taxon>
        <taxon>Pleosporomycetidae</taxon>
        <taxon>Pleosporales</taxon>
        <taxon>Corynesporascaceae</taxon>
        <taxon>Corynespora</taxon>
    </lineage>
</organism>
<keyword evidence="7 11" id="KW-0186">Copper</keyword>
<evidence type="ECO:0000256" key="1">
    <source>
        <dbReference type="ARBA" id="ARBA00001935"/>
    </source>
</evidence>
<dbReference type="Gene3D" id="2.70.98.20">
    <property type="entry name" value="Copper amine oxidase, catalytic domain"/>
    <property type="match status" value="1"/>
</dbReference>
<evidence type="ECO:0000259" key="13">
    <source>
        <dbReference type="Pfam" id="PF02727"/>
    </source>
</evidence>
<comment type="PTM">
    <text evidence="10 11">Topaquinone (TPQ) is generated by copper-dependent autoxidation of a specific tyrosyl residue.</text>
</comment>
<evidence type="ECO:0000256" key="3">
    <source>
        <dbReference type="ARBA" id="ARBA00011738"/>
    </source>
</evidence>
<reference evidence="14 15" key="1">
    <citation type="journal article" date="2018" name="Front. Microbiol.">
        <title>Genome-Wide Analysis of Corynespora cassiicola Leaf Fall Disease Putative Effectors.</title>
        <authorList>
            <person name="Lopez D."/>
            <person name="Ribeiro S."/>
            <person name="Label P."/>
            <person name="Fumanal B."/>
            <person name="Venisse J.S."/>
            <person name="Kohler A."/>
            <person name="de Oliveira R.R."/>
            <person name="Labutti K."/>
            <person name="Lipzen A."/>
            <person name="Lail K."/>
            <person name="Bauer D."/>
            <person name="Ohm R.A."/>
            <person name="Barry K.W."/>
            <person name="Spatafora J."/>
            <person name="Grigoriev I.V."/>
            <person name="Martin F.M."/>
            <person name="Pujade-Renaud V."/>
        </authorList>
    </citation>
    <scope>NUCLEOTIDE SEQUENCE [LARGE SCALE GENOMIC DNA]</scope>
    <source>
        <strain evidence="14 15">Philippines</strain>
    </source>
</reference>
<accession>A0A2T2PC68</accession>
<dbReference type="AlphaFoldDB" id="A0A2T2PC68"/>
<evidence type="ECO:0000256" key="6">
    <source>
        <dbReference type="ARBA" id="ARBA00023002"/>
    </source>
</evidence>
<keyword evidence="15" id="KW-1185">Reference proteome</keyword>
<dbReference type="GO" id="GO:0048038">
    <property type="term" value="F:quinone binding"/>
    <property type="evidence" value="ECO:0007669"/>
    <property type="project" value="InterPro"/>
</dbReference>
<dbReference type="InterPro" id="IPR015800">
    <property type="entry name" value="Cu_amine_oxidase_N2"/>
</dbReference>
<dbReference type="Proteomes" id="UP000240883">
    <property type="component" value="Unassembled WGS sequence"/>
</dbReference>
<dbReference type="InterPro" id="IPR036460">
    <property type="entry name" value="Cu_amine_oxidase_C_sf"/>
</dbReference>
<evidence type="ECO:0000256" key="4">
    <source>
        <dbReference type="ARBA" id="ARBA00022723"/>
    </source>
</evidence>
<dbReference type="InterPro" id="IPR016182">
    <property type="entry name" value="Cu_amine_oxidase_N-reg"/>
</dbReference>
<dbReference type="FunFam" id="2.70.98.20:FF:000001">
    <property type="entry name" value="Amine oxidase"/>
    <property type="match status" value="1"/>
</dbReference>
<dbReference type="GO" id="GO:0008131">
    <property type="term" value="F:primary methylamine oxidase activity"/>
    <property type="evidence" value="ECO:0007669"/>
    <property type="project" value="InterPro"/>
</dbReference>
<dbReference type="EC" id="1.4.3.-" evidence="11"/>